<dbReference type="OrthoDB" id="2643438at2"/>
<dbReference type="Proteomes" id="UP000199503">
    <property type="component" value="Unassembled WGS sequence"/>
</dbReference>
<dbReference type="PANTHER" id="PTHR23416">
    <property type="entry name" value="SIALIC ACID SYNTHASE-RELATED"/>
    <property type="match status" value="1"/>
</dbReference>
<name>A0A1H9LU03_9PSEU</name>
<feature type="domain" description="Maltose/galactoside acetyltransferase" evidence="3">
    <location>
        <begin position="7"/>
        <end position="34"/>
    </location>
</feature>
<evidence type="ECO:0000256" key="1">
    <source>
        <dbReference type="ARBA" id="ARBA00007274"/>
    </source>
</evidence>
<comment type="similarity">
    <text evidence="1">Belongs to the transferase hexapeptide repeat family.</text>
</comment>
<organism evidence="4 5">
    <name type="scientific">Lentzea albida</name>
    <dbReference type="NCBI Taxonomy" id="65499"/>
    <lineage>
        <taxon>Bacteria</taxon>
        <taxon>Bacillati</taxon>
        <taxon>Actinomycetota</taxon>
        <taxon>Actinomycetes</taxon>
        <taxon>Pseudonocardiales</taxon>
        <taxon>Pseudonocardiaceae</taxon>
        <taxon>Lentzea</taxon>
    </lineage>
</organism>
<keyword evidence="5" id="KW-1185">Reference proteome</keyword>
<keyword evidence="2 4" id="KW-0808">Transferase</keyword>
<dbReference type="InterPro" id="IPR011004">
    <property type="entry name" value="Trimer_LpxA-like_sf"/>
</dbReference>
<evidence type="ECO:0000313" key="5">
    <source>
        <dbReference type="Proteomes" id="UP000199503"/>
    </source>
</evidence>
<dbReference type="GO" id="GO:0016407">
    <property type="term" value="F:acetyltransferase activity"/>
    <property type="evidence" value="ECO:0007669"/>
    <property type="project" value="InterPro"/>
</dbReference>
<dbReference type="SUPFAM" id="SSF51161">
    <property type="entry name" value="Trimeric LpxA-like enzymes"/>
    <property type="match status" value="1"/>
</dbReference>
<proteinExistence type="inferred from homology"/>
<accession>A0A1H9LU03</accession>
<protein>
    <submittedName>
        <fullName evidence="4">Maltose acetyltransferase</fullName>
    </submittedName>
</protein>
<gene>
    <name evidence="4" type="ORF">SAMN04488000_106275</name>
</gene>
<evidence type="ECO:0000259" key="3">
    <source>
        <dbReference type="Pfam" id="PF12464"/>
    </source>
</evidence>
<evidence type="ECO:0000313" key="4">
    <source>
        <dbReference type="EMBL" id="SER14916.1"/>
    </source>
</evidence>
<dbReference type="AlphaFoldDB" id="A0A1H9LU03"/>
<dbReference type="STRING" id="65499.SAMN04488000_106275"/>
<dbReference type="Pfam" id="PF12464">
    <property type="entry name" value="Mac"/>
    <property type="match status" value="1"/>
</dbReference>
<dbReference type="InterPro" id="IPR051159">
    <property type="entry name" value="Hexapeptide_acetyltransf"/>
</dbReference>
<dbReference type="RefSeq" id="WP_143091606.1">
    <property type="nucleotide sequence ID" value="NZ_FOFV01000006.1"/>
</dbReference>
<evidence type="ECO:0000256" key="2">
    <source>
        <dbReference type="ARBA" id="ARBA00022679"/>
    </source>
</evidence>
<reference evidence="5" key="1">
    <citation type="submission" date="2016-10" db="EMBL/GenBank/DDBJ databases">
        <authorList>
            <person name="Varghese N."/>
            <person name="Submissions S."/>
        </authorList>
    </citation>
    <scope>NUCLEOTIDE SEQUENCE [LARGE SCALE GENOMIC DNA]</scope>
    <source>
        <strain evidence="5">DSM 44437</strain>
    </source>
</reference>
<sequence>MGTHRDKMINGEPYLPADPELDAMHEILKGFVAEIGENTTFLQRLQIEYGYNTRVGAGSVVTRDLPAHVLAVGNPARVVRKI</sequence>
<dbReference type="InterPro" id="IPR024688">
    <property type="entry name" value="Mac_dom"/>
</dbReference>
<dbReference type="Gene3D" id="2.160.10.10">
    <property type="entry name" value="Hexapeptide repeat proteins"/>
    <property type="match status" value="1"/>
</dbReference>
<dbReference type="EMBL" id="FOFV01000006">
    <property type="protein sequence ID" value="SER14916.1"/>
    <property type="molecule type" value="Genomic_DNA"/>
</dbReference>